<evidence type="ECO:0000313" key="3">
    <source>
        <dbReference type="Proteomes" id="UP000053825"/>
    </source>
</evidence>
<dbReference type="EMBL" id="KQ414883">
    <property type="protein sequence ID" value="KOC59894.1"/>
    <property type="molecule type" value="Genomic_DNA"/>
</dbReference>
<gene>
    <name evidence="2" type="ORF">WH47_10535</name>
</gene>
<accession>A0A0L7QMW9</accession>
<sequence>MGSLPSWQIMGLSPPRAALLGPRALHRGPQSRAVAEMERQSQTGVSAPPGDFAETSTLRVYGMFIVTERAEASTGLPCGPQKRRISADIR</sequence>
<dbReference type="AlphaFoldDB" id="A0A0L7QMW9"/>
<name>A0A0L7QMW9_9HYME</name>
<proteinExistence type="predicted"/>
<protein>
    <submittedName>
        <fullName evidence="2">Uncharacterized protein</fullName>
    </submittedName>
</protein>
<feature type="region of interest" description="Disordered" evidence="1">
    <location>
        <begin position="19"/>
        <end position="52"/>
    </location>
</feature>
<evidence type="ECO:0000313" key="2">
    <source>
        <dbReference type="EMBL" id="KOC59894.1"/>
    </source>
</evidence>
<reference evidence="2 3" key="1">
    <citation type="submission" date="2015-07" db="EMBL/GenBank/DDBJ databases">
        <title>The genome of Habropoda laboriosa.</title>
        <authorList>
            <person name="Pan H."/>
            <person name="Kapheim K."/>
        </authorList>
    </citation>
    <scope>NUCLEOTIDE SEQUENCE [LARGE SCALE GENOMIC DNA]</scope>
    <source>
        <strain evidence="2">0110345459</strain>
    </source>
</reference>
<evidence type="ECO:0000256" key="1">
    <source>
        <dbReference type="SAM" id="MobiDB-lite"/>
    </source>
</evidence>
<keyword evidence="3" id="KW-1185">Reference proteome</keyword>
<organism evidence="2 3">
    <name type="scientific">Habropoda laboriosa</name>
    <dbReference type="NCBI Taxonomy" id="597456"/>
    <lineage>
        <taxon>Eukaryota</taxon>
        <taxon>Metazoa</taxon>
        <taxon>Ecdysozoa</taxon>
        <taxon>Arthropoda</taxon>
        <taxon>Hexapoda</taxon>
        <taxon>Insecta</taxon>
        <taxon>Pterygota</taxon>
        <taxon>Neoptera</taxon>
        <taxon>Endopterygota</taxon>
        <taxon>Hymenoptera</taxon>
        <taxon>Apocrita</taxon>
        <taxon>Aculeata</taxon>
        <taxon>Apoidea</taxon>
        <taxon>Anthophila</taxon>
        <taxon>Apidae</taxon>
        <taxon>Habropoda</taxon>
    </lineage>
</organism>
<dbReference type="Proteomes" id="UP000053825">
    <property type="component" value="Unassembled WGS sequence"/>
</dbReference>